<accession>A0A0W8F1E7</accession>
<sequence>MRQDHSGERQYIAFGQSLVVLMTGPGFLKPPYSVYPLFYPGTEEQAERDCGI</sequence>
<protein>
    <submittedName>
        <fullName evidence="1">Uncharacterized protein</fullName>
    </submittedName>
</protein>
<name>A0A0W8F1E7_9ZZZZ</name>
<reference evidence="1" key="1">
    <citation type="journal article" date="2015" name="Proc. Natl. Acad. Sci. U.S.A.">
        <title>Networks of energetic and metabolic interactions define dynamics in microbial communities.</title>
        <authorList>
            <person name="Embree M."/>
            <person name="Liu J.K."/>
            <person name="Al-Bassam M.M."/>
            <person name="Zengler K."/>
        </authorList>
    </citation>
    <scope>NUCLEOTIDE SEQUENCE</scope>
</reference>
<dbReference type="AlphaFoldDB" id="A0A0W8F1E7"/>
<organism evidence="1">
    <name type="scientific">hydrocarbon metagenome</name>
    <dbReference type="NCBI Taxonomy" id="938273"/>
    <lineage>
        <taxon>unclassified sequences</taxon>
        <taxon>metagenomes</taxon>
        <taxon>ecological metagenomes</taxon>
    </lineage>
</organism>
<comment type="caution">
    <text evidence="1">The sequence shown here is derived from an EMBL/GenBank/DDBJ whole genome shotgun (WGS) entry which is preliminary data.</text>
</comment>
<evidence type="ECO:0000313" key="1">
    <source>
        <dbReference type="EMBL" id="KUG14693.1"/>
    </source>
</evidence>
<gene>
    <name evidence="1" type="ORF">ASZ90_015663</name>
</gene>
<proteinExistence type="predicted"/>
<dbReference type="EMBL" id="LNQE01001629">
    <property type="protein sequence ID" value="KUG14693.1"/>
    <property type="molecule type" value="Genomic_DNA"/>
</dbReference>